<name>A0A061J5H3_TRYRA</name>
<dbReference type="EMBL" id="AUPL01003743">
    <property type="protein sequence ID" value="ESL08552.1"/>
    <property type="molecule type" value="Genomic_DNA"/>
</dbReference>
<dbReference type="OrthoDB" id="263978at2759"/>
<evidence type="ECO:0000313" key="3">
    <source>
        <dbReference type="Proteomes" id="UP000031737"/>
    </source>
</evidence>
<dbReference type="AlphaFoldDB" id="A0A061J5H3"/>
<accession>A0A061J5H3</accession>
<sequence length="370" mass="41536">MRERRQKERGGLCFTHLLQATSFPLAKALVLAAFLGLFVFVSCTIGRWPLPSAPPFAGGPELQPGNVDDAGLQQAMRRMEATLSNKPAPFLRPWGEERLVVLKEWTRIYHSIRVDVPLRAPLNDTGTEDNDSPASAPGEQLQILVYDADDGYMALSIAKFVPESFVTIVAPSGCLQMNGRRNACNSPQQVVAAMETRWNSMQETDALMEKPRLLFCVSPTMSLVWLGNMAGSHIMADYQVAVSLFDRFPPSPTKQSFQRALISLLRSAKVATFITLPAFGAGGKRTRNAFHWYDQPHDPEHLMEEAGKLFFTKLSIIRLATFQHRNTNRALFRVEVLWEKNMTAEEAVSLEVRRRLLRCDTPNRFVNSTV</sequence>
<feature type="transmembrane region" description="Helical" evidence="1">
    <location>
        <begin position="28"/>
        <end position="50"/>
    </location>
</feature>
<comment type="caution">
    <text evidence="2">The sequence shown here is derived from an EMBL/GenBank/DDBJ whole genome shotgun (WGS) entry which is preliminary data.</text>
</comment>
<keyword evidence="3" id="KW-1185">Reference proteome</keyword>
<evidence type="ECO:0000313" key="2">
    <source>
        <dbReference type="EMBL" id="ESL08552.1"/>
    </source>
</evidence>
<keyword evidence="1" id="KW-1133">Transmembrane helix</keyword>
<evidence type="ECO:0000256" key="1">
    <source>
        <dbReference type="SAM" id="Phobius"/>
    </source>
</evidence>
<gene>
    <name evidence="2" type="ORF">TRSC58_03743</name>
</gene>
<organism evidence="2 3">
    <name type="scientific">Trypanosoma rangeli SC58</name>
    <dbReference type="NCBI Taxonomy" id="429131"/>
    <lineage>
        <taxon>Eukaryota</taxon>
        <taxon>Discoba</taxon>
        <taxon>Euglenozoa</taxon>
        <taxon>Kinetoplastea</taxon>
        <taxon>Metakinetoplastina</taxon>
        <taxon>Trypanosomatida</taxon>
        <taxon>Trypanosomatidae</taxon>
        <taxon>Trypanosoma</taxon>
        <taxon>Herpetosoma</taxon>
    </lineage>
</organism>
<dbReference type="Proteomes" id="UP000031737">
    <property type="component" value="Unassembled WGS sequence"/>
</dbReference>
<keyword evidence="1" id="KW-0472">Membrane</keyword>
<evidence type="ECO:0008006" key="4">
    <source>
        <dbReference type="Google" id="ProtNLM"/>
    </source>
</evidence>
<proteinExistence type="predicted"/>
<reference evidence="2 3" key="1">
    <citation type="submission" date="2013-07" db="EMBL/GenBank/DDBJ databases">
        <authorList>
            <person name="Stoco P.H."/>
            <person name="Wagner G."/>
            <person name="Gerber A."/>
            <person name="Zaha A."/>
            <person name="Thompson C."/>
            <person name="Bartholomeu D.C."/>
            <person name="Luckemeyer D.D."/>
            <person name="Bahia D."/>
            <person name="Loreto E."/>
            <person name="Prestes E.B."/>
            <person name="Lima F.M."/>
            <person name="Rodrigues-Luiz G."/>
            <person name="Vallejo G.A."/>
            <person name="Filho J.F."/>
            <person name="Monteiro K.M."/>
            <person name="Tyler K.M."/>
            <person name="de Almeida L.G."/>
            <person name="Ortiz M.F."/>
            <person name="Siervo M.A."/>
            <person name="de Moraes M.H."/>
            <person name="Cunha O.L."/>
            <person name="Mendonca-Neto R."/>
            <person name="Silva R."/>
            <person name="Teixeira S.M."/>
            <person name="Murta S.M."/>
            <person name="Sincero T.C."/>
            <person name="Mendes T.A."/>
            <person name="Urmenyi T.P."/>
            <person name="Silva V.G."/>
            <person name="da Rocha W.D."/>
            <person name="Andersson B."/>
            <person name="Romanha A.J."/>
            <person name="Steindel M."/>
            <person name="de Vasconcelos A.T."/>
            <person name="Grisard E.C."/>
        </authorList>
    </citation>
    <scope>NUCLEOTIDE SEQUENCE [LARGE SCALE GENOMIC DNA]</scope>
    <source>
        <strain evidence="2 3">SC58</strain>
    </source>
</reference>
<dbReference type="VEuPathDB" id="TriTrypDB:TRSC58_03743"/>
<keyword evidence="1" id="KW-0812">Transmembrane</keyword>
<protein>
    <recommendedName>
        <fullName evidence="4">Transmembrane protein</fullName>
    </recommendedName>
</protein>